<feature type="coiled-coil region" evidence="1">
    <location>
        <begin position="26"/>
        <end position="53"/>
    </location>
</feature>
<keyword evidence="1" id="KW-0175">Coiled coil</keyword>
<accession>G5HEL6</accession>
<dbReference type="SUPFAM" id="SSF52540">
    <property type="entry name" value="P-loop containing nucleoside triphosphate hydrolases"/>
    <property type="match status" value="1"/>
</dbReference>
<dbReference type="RefSeq" id="WP_007860095.1">
    <property type="nucleotide sequence ID" value="NZ_JH376420.1"/>
</dbReference>
<gene>
    <name evidence="2" type="ORF">HMPREF9469_01178</name>
</gene>
<protein>
    <recommendedName>
        <fullName evidence="4">KAP NTPase domain-containing protein</fullName>
    </recommendedName>
</protein>
<dbReference type="eggNOG" id="ENOG5032VHD">
    <property type="taxonomic scope" value="Bacteria"/>
</dbReference>
<dbReference type="PATRIC" id="fig|742733.3.peg.1211"/>
<proteinExistence type="predicted"/>
<name>G5HEL6_9FIRM</name>
<evidence type="ECO:0000313" key="3">
    <source>
        <dbReference type="Proteomes" id="UP000003763"/>
    </source>
</evidence>
<evidence type="ECO:0008006" key="4">
    <source>
        <dbReference type="Google" id="ProtNLM"/>
    </source>
</evidence>
<dbReference type="Proteomes" id="UP000003763">
    <property type="component" value="Unassembled WGS sequence"/>
</dbReference>
<organism evidence="2 3">
    <name type="scientific">[Clostridium] citroniae WAL-17108</name>
    <dbReference type="NCBI Taxonomy" id="742733"/>
    <lineage>
        <taxon>Bacteria</taxon>
        <taxon>Bacillati</taxon>
        <taxon>Bacillota</taxon>
        <taxon>Clostridia</taxon>
        <taxon>Lachnospirales</taxon>
        <taxon>Lachnospiraceae</taxon>
        <taxon>Enterocloster</taxon>
    </lineage>
</organism>
<evidence type="ECO:0000256" key="1">
    <source>
        <dbReference type="SAM" id="Coils"/>
    </source>
</evidence>
<evidence type="ECO:0000313" key="2">
    <source>
        <dbReference type="EMBL" id="EHF00264.1"/>
    </source>
</evidence>
<dbReference type="InterPro" id="IPR027417">
    <property type="entry name" value="P-loop_NTPase"/>
</dbReference>
<comment type="caution">
    <text evidence="2">The sequence shown here is derived from an EMBL/GenBank/DDBJ whole genome shotgun (WGS) entry which is preliminary data.</text>
</comment>
<sequence>MKKIIITQGNEFKVFDNDIQKDEDIFEDIYNKANEQKIQLENYTAEILRKDNQFIEPVDYLNNVIAFCGERGQGKSTAMQHFVGELGKEIGIEVLKVIDPMALEMAHNIVDIIISRLFDDFRSERKNMDKKYDLEFVQSFQKIHRNISVLKNAKRFIEREYAYDSSIQNLSDITDSMDMKKNIMELVRQFLKYKQKQMLVIPIDDLDLNLKDVYSVAEQLRKYFMIPQIVIVMAVNINQLTLCVERELLTKLNPLRDSGRWDIKREARNMSNRYMEKLIPLTRRMQLPNVRAIAEDGENAVEIIYKDQQETRNLFDSGKSGIEKGILKLIYEKTGLIYIAKPNEIHPVIPITLRELVNLISLLGDMSDNQRENLELFEQYFCNVWLENNLSDESVAMVRKIASTQTNALQRDTFISLYEMWRNRLIKEEKTPSTELEDSVERAYTEFRKGGKKPKNGDIINCLRLLELGRESEISRLTIAVTTLFSIRMLKLKASESWKFLYDFIGPNFFGEYRLIREEAIKTTNKSSRIKVQTNSRLKFEYSVQSFIESNNSISIDKNMSVSAIKRLLREEQLVDTLVLMGIISDFKDSDGESREMVSQNNQVATKAEFNLSQIFLSAVSPERVAEKISLKKWGINERDFCNAAQQRVFLTEGWKELACNMEEIMNLAQYVQEHRNISDKAQEIDYYNHFFESVDQFLSGLKDYLPLLGELNGGNLAGMGEVIVRLKADKAEGQASGQELGVPRSSRANTKFYTLLDNLRKLSDYAVWKQSLNDDDTYQNLFQEIKELEVLAEKGGKNQEIGSEISEQYNMLKKSVVG</sequence>
<dbReference type="EMBL" id="ADLJ01000007">
    <property type="protein sequence ID" value="EHF00264.1"/>
    <property type="molecule type" value="Genomic_DNA"/>
</dbReference>
<reference evidence="2 3" key="1">
    <citation type="submission" date="2011-08" db="EMBL/GenBank/DDBJ databases">
        <title>The Genome Sequence of Clostridium citroniae WAL-17108.</title>
        <authorList>
            <consortium name="The Broad Institute Genome Sequencing Platform"/>
            <person name="Earl A."/>
            <person name="Ward D."/>
            <person name="Feldgarden M."/>
            <person name="Gevers D."/>
            <person name="Finegold S.M."/>
            <person name="Summanen P.H."/>
            <person name="Molitoris D.R."/>
            <person name="Vaisanen M.L."/>
            <person name="Daigneault M."/>
            <person name="Allen-Vercoe E."/>
            <person name="Young S.K."/>
            <person name="Zeng Q."/>
            <person name="Gargeya S."/>
            <person name="Fitzgerald M."/>
            <person name="Haas B."/>
            <person name="Abouelleil A."/>
            <person name="Alvarado L."/>
            <person name="Arachchi H.M."/>
            <person name="Berlin A."/>
            <person name="Brown A."/>
            <person name="Chapman S.B."/>
            <person name="Chen Z."/>
            <person name="Dunbar C."/>
            <person name="Freedman E."/>
            <person name="Gearin G."/>
            <person name="Gellesch M."/>
            <person name="Goldberg J."/>
            <person name="Griggs A."/>
            <person name="Gujja S."/>
            <person name="Heiman D."/>
            <person name="Howarth C."/>
            <person name="Larson L."/>
            <person name="Lui A."/>
            <person name="MacDonald P.J.P."/>
            <person name="Montmayeur A."/>
            <person name="Murphy C."/>
            <person name="Neiman D."/>
            <person name="Pearson M."/>
            <person name="Priest M."/>
            <person name="Roberts A."/>
            <person name="Saif S."/>
            <person name="Shea T."/>
            <person name="Shenoy N."/>
            <person name="Sisk P."/>
            <person name="Stolte C."/>
            <person name="Sykes S."/>
            <person name="Wortman J."/>
            <person name="Nusbaum C."/>
            <person name="Birren B."/>
        </authorList>
    </citation>
    <scope>NUCLEOTIDE SEQUENCE [LARGE SCALE GENOMIC DNA]</scope>
    <source>
        <strain evidence="2 3">WAL-17108</strain>
    </source>
</reference>
<dbReference type="AlphaFoldDB" id="G5HEL6"/>
<dbReference type="HOGENOM" id="CLU_313698_0_0_9"/>